<proteinExistence type="predicted"/>
<sequence length="147" mass="15833">MGPKLNIGFKMWPHQCQVQRGNHFPSPAGHTIPDSSEDATGLLGHLGTLLAHVQPAADQCPQVPFHQTALKPFLLQPVVLLGTVVIQVQAHFTLLNLTTGLSPSVESAQIPLQSLPALQLGVVCKLTEDALNPLIQIINKDVKQDHP</sequence>
<dbReference type="EMBL" id="WHWB01033440">
    <property type="protein sequence ID" value="KAJ7419849.1"/>
    <property type="molecule type" value="Genomic_DNA"/>
</dbReference>
<accession>A0ABQ9DE53</accession>
<comment type="caution">
    <text evidence="1">The sequence shown here is derived from an EMBL/GenBank/DDBJ whole genome shotgun (WGS) entry which is preliminary data.</text>
</comment>
<evidence type="ECO:0000313" key="1">
    <source>
        <dbReference type="EMBL" id="KAJ7419849.1"/>
    </source>
</evidence>
<keyword evidence="2" id="KW-1185">Reference proteome</keyword>
<reference evidence="1" key="1">
    <citation type="submission" date="2019-10" db="EMBL/GenBank/DDBJ databases">
        <authorList>
            <person name="Soares A.E.R."/>
            <person name="Aleixo A."/>
            <person name="Schneider P."/>
            <person name="Miyaki C.Y."/>
            <person name="Schneider M.P."/>
            <person name="Mello C."/>
            <person name="Vasconcelos A.T.R."/>
        </authorList>
    </citation>
    <scope>NUCLEOTIDE SEQUENCE</scope>
    <source>
        <tissue evidence="1">Muscle</tissue>
    </source>
</reference>
<protein>
    <submittedName>
        <fullName evidence="1">Uncharacterized protein</fullName>
    </submittedName>
</protein>
<dbReference type="Proteomes" id="UP001145742">
    <property type="component" value="Unassembled WGS sequence"/>
</dbReference>
<gene>
    <name evidence="1" type="ORF">WISP_51875</name>
</gene>
<organism evidence="1 2">
    <name type="scientific">Willisornis vidua</name>
    <name type="common">Xingu scale-backed antbird</name>
    <dbReference type="NCBI Taxonomy" id="1566151"/>
    <lineage>
        <taxon>Eukaryota</taxon>
        <taxon>Metazoa</taxon>
        <taxon>Chordata</taxon>
        <taxon>Craniata</taxon>
        <taxon>Vertebrata</taxon>
        <taxon>Euteleostomi</taxon>
        <taxon>Archelosauria</taxon>
        <taxon>Archosauria</taxon>
        <taxon>Dinosauria</taxon>
        <taxon>Saurischia</taxon>
        <taxon>Theropoda</taxon>
        <taxon>Coelurosauria</taxon>
        <taxon>Aves</taxon>
        <taxon>Neognathae</taxon>
        <taxon>Neoaves</taxon>
        <taxon>Telluraves</taxon>
        <taxon>Australaves</taxon>
        <taxon>Passeriformes</taxon>
        <taxon>Thamnophilidae</taxon>
        <taxon>Willisornis</taxon>
    </lineage>
</organism>
<evidence type="ECO:0000313" key="2">
    <source>
        <dbReference type="Proteomes" id="UP001145742"/>
    </source>
</evidence>
<name>A0ABQ9DE53_9PASS</name>